<dbReference type="InterPro" id="IPR036291">
    <property type="entry name" value="NAD(P)-bd_dom_sf"/>
</dbReference>
<dbReference type="EMBL" id="QOQK01000020">
    <property type="protein sequence ID" value="RCL84158.1"/>
    <property type="molecule type" value="Genomic_DNA"/>
</dbReference>
<organism evidence="4 5">
    <name type="scientific">PS1 clade bacterium</name>
    <dbReference type="NCBI Taxonomy" id="2175152"/>
    <lineage>
        <taxon>Bacteria</taxon>
        <taxon>Pseudomonadati</taxon>
        <taxon>Pseudomonadota</taxon>
        <taxon>Alphaproteobacteria</taxon>
        <taxon>PS1 clade</taxon>
    </lineage>
</organism>
<reference evidence="4 5" key="1">
    <citation type="journal article" date="2018" name="Microbiome">
        <title>Fine metagenomic profile of the Mediterranean stratified and mixed water columns revealed by assembly and recruitment.</title>
        <authorList>
            <person name="Haro-Moreno J.M."/>
            <person name="Lopez-Perez M."/>
            <person name="De La Torre J.R."/>
            <person name="Picazo A."/>
            <person name="Camacho A."/>
            <person name="Rodriguez-Valera F."/>
        </authorList>
    </citation>
    <scope>NUCLEOTIDE SEQUENCE [LARGE SCALE GENOMIC DNA]</scope>
    <source>
        <strain evidence="4">MED-G50</strain>
    </source>
</reference>
<accession>A0A368EIH6</accession>
<dbReference type="PROSITE" id="PS00061">
    <property type="entry name" value="ADH_SHORT"/>
    <property type="match status" value="1"/>
</dbReference>
<evidence type="ECO:0000256" key="3">
    <source>
        <dbReference type="RuleBase" id="RU000363"/>
    </source>
</evidence>
<comment type="caution">
    <text evidence="4">The sequence shown here is derived from an EMBL/GenBank/DDBJ whole genome shotgun (WGS) entry which is preliminary data.</text>
</comment>
<gene>
    <name evidence="4" type="ORF">DBW64_04410</name>
</gene>
<dbReference type="InterPro" id="IPR020904">
    <property type="entry name" value="Sc_DH/Rdtase_CS"/>
</dbReference>
<dbReference type="PANTHER" id="PTHR44196">
    <property type="entry name" value="DEHYDROGENASE/REDUCTASE SDR FAMILY MEMBER 7B"/>
    <property type="match status" value="1"/>
</dbReference>
<dbReference type="Gene3D" id="3.40.50.720">
    <property type="entry name" value="NAD(P)-binding Rossmann-like Domain"/>
    <property type="match status" value="1"/>
</dbReference>
<evidence type="ECO:0000256" key="1">
    <source>
        <dbReference type="ARBA" id="ARBA00006484"/>
    </source>
</evidence>
<name>A0A368EIH6_9PROT</name>
<dbReference type="GO" id="GO:0016491">
    <property type="term" value="F:oxidoreductase activity"/>
    <property type="evidence" value="ECO:0007669"/>
    <property type="project" value="UniProtKB-KW"/>
</dbReference>
<keyword evidence="2" id="KW-0560">Oxidoreductase</keyword>
<sequence length="254" mass="27577">MSNRKLSAMKPSDGIVWITGASSGIGAAVALEMANRGWQVAISARSRDKLDKIAELHSNITAIACDVTDRDGMSKTAQKIEAEIGSLAMIIANAGIYLPTHFPKFDVSIFDDSFAVNLTGTVNMIAASYPYMIERNKGQIVLVSSVAGYNGLPTSAAYGATKAALLNMGEAMAVDLAKYGLSVNMVAPGFIDTPATKQNTFHMPALMDVTKAAIVMVDGIEKNRTRITFPKRFTFWLRFLTFLPRQLYVRLLSR</sequence>
<proteinExistence type="inferred from homology"/>
<evidence type="ECO:0000313" key="5">
    <source>
        <dbReference type="Proteomes" id="UP000252289"/>
    </source>
</evidence>
<evidence type="ECO:0000256" key="2">
    <source>
        <dbReference type="ARBA" id="ARBA00023002"/>
    </source>
</evidence>
<dbReference type="PANTHER" id="PTHR44196:SF1">
    <property type="entry name" value="DEHYDROGENASE_REDUCTASE SDR FAMILY MEMBER 7B"/>
    <property type="match status" value="1"/>
</dbReference>
<dbReference type="InterPro" id="IPR002347">
    <property type="entry name" value="SDR_fam"/>
</dbReference>
<dbReference type="PRINTS" id="PR00081">
    <property type="entry name" value="GDHRDH"/>
</dbReference>
<comment type="similarity">
    <text evidence="1 3">Belongs to the short-chain dehydrogenases/reductases (SDR) family.</text>
</comment>
<dbReference type="AlphaFoldDB" id="A0A368EIH6"/>
<dbReference type="PRINTS" id="PR00080">
    <property type="entry name" value="SDRFAMILY"/>
</dbReference>
<dbReference type="Proteomes" id="UP000252289">
    <property type="component" value="Unassembled WGS sequence"/>
</dbReference>
<dbReference type="Pfam" id="PF00106">
    <property type="entry name" value="adh_short"/>
    <property type="match status" value="1"/>
</dbReference>
<dbReference type="GO" id="GO:0016020">
    <property type="term" value="C:membrane"/>
    <property type="evidence" value="ECO:0007669"/>
    <property type="project" value="TreeGrafter"/>
</dbReference>
<evidence type="ECO:0000313" key="4">
    <source>
        <dbReference type="EMBL" id="RCL84158.1"/>
    </source>
</evidence>
<protein>
    <submittedName>
        <fullName evidence="4">SDR family NAD(P)-dependent oxidoreductase</fullName>
    </submittedName>
</protein>
<dbReference type="SUPFAM" id="SSF51735">
    <property type="entry name" value="NAD(P)-binding Rossmann-fold domains"/>
    <property type="match status" value="1"/>
</dbReference>